<dbReference type="Proteomes" id="UP000095287">
    <property type="component" value="Unplaced"/>
</dbReference>
<reference evidence="2" key="1">
    <citation type="submission" date="2016-11" db="UniProtKB">
        <authorList>
            <consortium name="WormBaseParasite"/>
        </authorList>
    </citation>
    <scope>IDENTIFICATION</scope>
</reference>
<dbReference type="WBParaSite" id="L893_g22652.t1">
    <property type="protein sequence ID" value="L893_g22652.t1"/>
    <property type="gene ID" value="L893_g22652"/>
</dbReference>
<name>A0A1I7Z4C6_9BILA</name>
<organism evidence="1 2">
    <name type="scientific">Steinernema glaseri</name>
    <dbReference type="NCBI Taxonomy" id="37863"/>
    <lineage>
        <taxon>Eukaryota</taxon>
        <taxon>Metazoa</taxon>
        <taxon>Ecdysozoa</taxon>
        <taxon>Nematoda</taxon>
        <taxon>Chromadorea</taxon>
        <taxon>Rhabditida</taxon>
        <taxon>Tylenchina</taxon>
        <taxon>Panagrolaimomorpha</taxon>
        <taxon>Strongyloidoidea</taxon>
        <taxon>Steinernematidae</taxon>
        <taxon>Steinernema</taxon>
    </lineage>
</organism>
<proteinExistence type="predicted"/>
<dbReference type="AlphaFoldDB" id="A0A1I7Z4C6"/>
<sequence length="156" mass="17834">MRVRRSLSEAVLIRTDNGVIWMGSGTRNRRAVGHSAARRPSLHVQISVELQGWPSPSSSRFPATRSCCMIVKKDDCRRIQYSGVFSALQSRAAGRRERKHALPLRACSDDTEWSVGGGWFRSHPPSAHVVQQQQQLMLLLTLLLLYSRQRRRRRRS</sequence>
<accession>A0A1I7Z4C6</accession>
<evidence type="ECO:0000313" key="1">
    <source>
        <dbReference type="Proteomes" id="UP000095287"/>
    </source>
</evidence>
<protein>
    <submittedName>
        <fullName evidence="2">Uncharacterized protein</fullName>
    </submittedName>
</protein>
<keyword evidence="1" id="KW-1185">Reference proteome</keyword>
<evidence type="ECO:0000313" key="2">
    <source>
        <dbReference type="WBParaSite" id="L893_g22652.t1"/>
    </source>
</evidence>